<organism evidence="3 4">
    <name type="scientific">Glycomyces algeriensis</name>
    <dbReference type="NCBI Taxonomy" id="256037"/>
    <lineage>
        <taxon>Bacteria</taxon>
        <taxon>Bacillati</taxon>
        <taxon>Actinomycetota</taxon>
        <taxon>Actinomycetes</taxon>
        <taxon>Glycomycetales</taxon>
        <taxon>Glycomycetaceae</taxon>
        <taxon>Glycomyces</taxon>
    </lineage>
</organism>
<feature type="chain" id="PRO_5040888060" description="Lipoprotein" evidence="2">
    <location>
        <begin position="21"/>
        <end position="204"/>
    </location>
</feature>
<evidence type="ECO:0000256" key="2">
    <source>
        <dbReference type="SAM" id="SignalP"/>
    </source>
</evidence>
<dbReference type="Proteomes" id="UP001144313">
    <property type="component" value="Unassembled WGS sequence"/>
</dbReference>
<gene>
    <name evidence="3" type="ORF">GALLR39Z86_14160</name>
</gene>
<feature type="compositionally biased region" description="Low complexity" evidence="1">
    <location>
        <begin position="35"/>
        <end position="49"/>
    </location>
</feature>
<feature type="region of interest" description="Disordered" evidence="1">
    <location>
        <begin position="23"/>
        <end position="49"/>
    </location>
</feature>
<evidence type="ECO:0000256" key="1">
    <source>
        <dbReference type="SAM" id="MobiDB-lite"/>
    </source>
</evidence>
<sequence length="204" mass="21912">MRRLTALATVALLFAVAACTGDGGGDGDNTESPNAEATTGPPEPTAPAALALEPPAGFTAAEGEDREVLLTEDHVSHLFYVAGSEGGQDKITVTSYLLSEGADTSTYDIQAGMVTDYFSKLGSTVSLDNFHPTLVHRNEGIYRYGEKTVGDVEVKWRDYFVFADRYLINITCQWDAHYAQVEAACADLTASFPYPEEWTAAKAA</sequence>
<keyword evidence="2" id="KW-0732">Signal</keyword>
<evidence type="ECO:0000313" key="3">
    <source>
        <dbReference type="EMBL" id="GLI41566.1"/>
    </source>
</evidence>
<evidence type="ECO:0008006" key="5">
    <source>
        <dbReference type="Google" id="ProtNLM"/>
    </source>
</evidence>
<accession>A0A9W6LGE4</accession>
<dbReference type="EMBL" id="BSDT01000001">
    <property type="protein sequence ID" value="GLI41566.1"/>
    <property type="molecule type" value="Genomic_DNA"/>
</dbReference>
<dbReference type="RefSeq" id="WP_270117819.1">
    <property type="nucleotide sequence ID" value="NZ_BAAAOL010000013.1"/>
</dbReference>
<evidence type="ECO:0000313" key="4">
    <source>
        <dbReference type="Proteomes" id="UP001144313"/>
    </source>
</evidence>
<feature type="signal peptide" evidence="2">
    <location>
        <begin position="1"/>
        <end position="20"/>
    </location>
</feature>
<dbReference type="AlphaFoldDB" id="A0A9W6LGE4"/>
<reference evidence="3" key="1">
    <citation type="submission" date="2022-12" db="EMBL/GenBank/DDBJ databases">
        <title>Reference genome sequencing for broad-spectrum identification of bacterial and archaeal isolates by mass spectrometry.</title>
        <authorList>
            <person name="Sekiguchi Y."/>
            <person name="Tourlousse D.M."/>
        </authorList>
    </citation>
    <scope>NUCLEOTIDE SEQUENCE</scope>
    <source>
        <strain evidence="3">LLR39Z86</strain>
    </source>
</reference>
<comment type="caution">
    <text evidence="3">The sequence shown here is derived from an EMBL/GenBank/DDBJ whole genome shotgun (WGS) entry which is preliminary data.</text>
</comment>
<dbReference type="PROSITE" id="PS51257">
    <property type="entry name" value="PROKAR_LIPOPROTEIN"/>
    <property type="match status" value="1"/>
</dbReference>
<name>A0A9W6LGE4_9ACTN</name>
<keyword evidence="4" id="KW-1185">Reference proteome</keyword>
<protein>
    <recommendedName>
        <fullName evidence="5">Lipoprotein</fullName>
    </recommendedName>
</protein>
<proteinExistence type="predicted"/>